<keyword evidence="1" id="KW-1133">Transmembrane helix</keyword>
<dbReference type="Proteomes" id="UP000003160">
    <property type="component" value="Unassembled WGS sequence"/>
</dbReference>
<gene>
    <name evidence="2" type="ORF">HMPREF0645_2594</name>
</gene>
<dbReference type="RefSeq" id="WP_007174989.1">
    <property type="nucleotide sequence ID" value="NZ_GG704783.1"/>
</dbReference>
<proteinExistence type="predicted"/>
<keyword evidence="1" id="KW-0472">Membrane</keyword>
<evidence type="ECO:0000256" key="1">
    <source>
        <dbReference type="SAM" id="Phobius"/>
    </source>
</evidence>
<protein>
    <submittedName>
        <fullName evidence="2">Uncharacterized protein</fullName>
    </submittedName>
</protein>
<dbReference type="HOGENOM" id="CLU_1260489_0_0_10"/>
<sequence length="219" mass="24741">MKSKVNISIALSVVAFAVSLACAIFYSKPVNNVEVIISTLSVLVTVLIGWNIYSVVDFNKKSDILRDEINTLDKHKAEVADMIKATQENLQHKWTIDIMEGVPLMITTQLGDNLEHTLAECIRVYKKNIEGSVFAKSVALNYITGISYILYQKGREHDITVRHLAEDLSASVSAEDVQLLWNDIFQCKPLRHEYPLALLNDLLRYLIKLKNSQNPPLQD</sequence>
<keyword evidence="3" id="KW-1185">Reference proteome</keyword>
<feature type="transmembrane region" description="Helical" evidence="1">
    <location>
        <begin position="33"/>
        <end position="56"/>
    </location>
</feature>
<dbReference type="EMBL" id="ACKS01000107">
    <property type="protein sequence ID" value="EFA42958.1"/>
    <property type="molecule type" value="Genomic_DNA"/>
</dbReference>
<evidence type="ECO:0000313" key="3">
    <source>
        <dbReference type="Proteomes" id="UP000003160"/>
    </source>
</evidence>
<dbReference type="PROSITE" id="PS51257">
    <property type="entry name" value="PROKAR_LIPOPROTEIN"/>
    <property type="match status" value="1"/>
</dbReference>
<dbReference type="AlphaFoldDB" id="D1Q059"/>
<keyword evidence="1" id="KW-0812">Transmembrane</keyword>
<reference evidence="2 3" key="1">
    <citation type="submission" date="2009-10" db="EMBL/GenBank/DDBJ databases">
        <authorList>
            <person name="Qin X."/>
            <person name="Bachman B."/>
            <person name="Battles P."/>
            <person name="Bell A."/>
            <person name="Bess C."/>
            <person name="Bickham C."/>
            <person name="Chaboub L."/>
            <person name="Chen D."/>
            <person name="Coyle M."/>
            <person name="Deiros D.R."/>
            <person name="Dinh H."/>
            <person name="Forbes L."/>
            <person name="Fowler G."/>
            <person name="Francisco L."/>
            <person name="Fu Q."/>
            <person name="Gubbala S."/>
            <person name="Hale W."/>
            <person name="Han Y."/>
            <person name="Hemphill L."/>
            <person name="Highlander S.K."/>
            <person name="Hirani K."/>
            <person name="Hogues M."/>
            <person name="Jackson L."/>
            <person name="Jakkamsetti A."/>
            <person name="Javaid M."/>
            <person name="Jiang H."/>
            <person name="Korchina V."/>
            <person name="Kovar C."/>
            <person name="Lara F."/>
            <person name="Lee S."/>
            <person name="Mata R."/>
            <person name="Mathew T."/>
            <person name="Moen C."/>
            <person name="Morales K."/>
            <person name="Munidasa M."/>
            <person name="Nazareth L."/>
            <person name="Ngo R."/>
            <person name="Nguyen L."/>
            <person name="Okwuonu G."/>
            <person name="Ongeri F."/>
            <person name="Patil S."/>
            <person name="Petrosino J."/>
            <person name="Pham C."/>
            <person name="Pham P."/>
            <person name="Pu L.-L."/>
            <person name="Puazo M."/>
            <person name="Raj R."/>
            <person name="Reid J."/>
            <person name="Rouhana J."/>
            <person name="Saada N."/>
            <person name="Shang Y."/>
            <person name="Simmons D."/>
            <person name="Thornton R."/>
            <person name="Warren J."/>
            <person name="Weissenberger G."/>
            <person name="Zhang J."/>
            <person name="Zhang L."/>
            <person name="Zhou C."/>
            <person name="Zhu D."/>
            <person name="Muzny D."/>
            <person name="Worley K."/>
            <person name="Gibbs R."/>
        </authorList>
    </citation>
    <scope>NUCLEOTIDE SEQUENCE [LARGE SCALE GENOMIC DNA]</scope>
    <source>
        <strain evidence="2 3">DSM 17361</strain>
    </source>
</reference>
<evidence type="ECO:0000313" key="2">
    <source>
        <dbReference type="EMBL" id="EFA42958.1"/>
    </source>
</evidence>
<accession>D1Q059</accession>
<dbReference type="OrthoDB" id="1098634at2"/>
<comment type="caution">
    <text evidence="2">The sequence shown here is derived from an EMBL/GenBank/DDBJ whole genome shotgun (WGS) entry which is preliminary data.</text>
</comment>
<organism evidence="2 3">
    <name type="scientific">Hallella bergensis DSM 17361</name>
    <dbReference type="NCBI Taxonomy" id="585502"/>
    <lineage>
        <taxon>Bacteria</taxon>
        <taxon>Pseudomonadati</taxon>
        <taxon>Bacteroidota</taxon>
        <taxon>Bacteroidia</taxon>
        <taxon>Bacteroidales</taxon>
        <taxon>Prevotellaceae</taxon>
        <taxon>Hallella</taxon>
    </lineage>
</organism>
<name>D1Q059_9BACT</name>